<evidence type="ECO:0000313" key="3">
    <source>
        <dbReference type="Proteomes" id="UP001151760"/>
    </source>
</evidence>
<organism evidence="2 3">
    <name type="scientific">Tanacetum coccineum</name>
    <dbReference type="NCBI Taxonomy" id="301880"/>
    <lineage>
        <taxon>Eukaryota</taxon>
        <taxon>Viridiplantae</taxon>
        <taxon>Streptophyta</taxon>
        <taxon>Embryophyta</taxon>
        <taxon>Tracheophyta</taxon>
        <taxon>Spermatophyta</taxon>
        <taxon>Magnoliopsida</taxon>
        <taxon>eudicotyledons</taxon>
        <taxon>Gunneridae</taxon>
        <taxon>Pentapetalae</taxon>
        <taxon>asterids</taxon>
        <taxon>campanulids</taxon>
        <taxon>Asterales</taxon>
        <taxon>Asteraceae</taxon>
        <taxon>Asteroideae</taxon>
        <taxon>Anthemideae</taxon>
        <taxon>Anthemidinae</taxon>
        <taxon>Tanacetum</taxon>
    </lineage>
</organism>
<reference evidence="2" key="2">
    <citation type="submission" date="2022-01" db="EMBL/GenBank/DDBJ databases">
        <authorList>
            <person name="Yamashiro T."/>
            <person name="Shiraishi A."/>
            <person name="Satake H."/>
            <person name="Nakayama K."/>
        </authorList>
    </citation>
    <scope>NUCLEOTIDE SEQUENCE</scope>
</reference>
<feature type="compositionally biased region" description="Polar residues" evidence="1">
    <location>
        <begin position="150"/>
        <end position="172"/>
    </location>
</feature>
<accession>A0ABQ5F555</accession>
<gene>
    <name evidence="2" type="ORF">Tco_1002004</name>
</gene>
<name>A0ABQ5F555_9ASTR</name>
<feature type="compositionally biased region" description="Basic and acidic residues" evidence="1">
    <location>
        <begin position="135"/>
        <end position="146"/>
    </location>
</feature>
<dbReference type="EMBL" id="BQNB010017022">
    <property type="protein sequence ID" value="GJT58471.1"/>
    <property type="molecule type" value="Genomic_DNA"/>
</dbReference>
<comment type="caution">
    <text evidence="2">The sequence shown here is derived from an EMBL/GenBank/DDBJ whole genome shotgun (WGS) entry which is preliminary data.</text>
</comment>
<feature type="region of interest" description="Disordered" evidence="1">
    <location>
        <begin position="485"/>
        <end position="529"/>
    </location>
</feature>
<proteinExistence type="predicted"/>
<sequence length="685" mass="78252">MVAYLKKPEGSEGFHQIVDFLNASHIRYALTKNPTIYVSYIKQFWQTATARTLDNGEIDLTAIIDGKVKTVTEGSVRRHHHLADANGISSLPTTEIFEQLYLMGAQLFRVKDQHTQQEYVLPQPRSPTQTPIADKTVHEERGDSVERAATNATSLDAEQGSGNINRTQSMTIPNDPFPQGIGSGGSTRRQDTILEDRPAQTRLIKKVKKLEKTVKSCQARRRARIVDSDDEVDLEDPSKQGRKIAEVDQDPSISLVQHDAEIQGRYGHDMEFDLDFDAAKEVSTAEKDVSTAKEVSTASLAVTTASVVVSTISPTRNTGVSTADDITMAKTLVYIRKSATKDKGKGKMDESKTIKTKTKWQQEQERLDFEAAVRLQAELDEEGRQRIVRVHEAASSFNVEEWEDIQARVQVDEELVQRLQAEEREKYTKAEQARMLVELINKRKRGYTLQQLKGYSFDEIKTLFETTMRSVNTVVPIESEVDKAVPELAGGSSKRAVEEELDQESSKRQKTDESSKLAEEPRDKEADELSQEELQQMMIIVPEQGMNVEVHHFFNDMLKSFDMDDLVMLWSLVKEKFNSTELIYDKEREIWVELKRLFEPDIDDELWKLQKHIHDLTWNLYDSCGVHHVYTEKGIDIYMLVEKEYSLSKGTLTLMLVAKLLVDQDNKISRELLRKIIMQVKRPRR</sequence>
<feature type="region of interest" description="Disordered" evidence="1">
    <location>
        <begin position="123"/>
        <end position="190"/>
    </location>
</feature>
<feature type="compositionally biased region" description="Basic and acidic residues" evidence="1">
    <location>
        <begin position="504"/>
        <end position="527"/>
    </location>
</feature>
<protein>
    <recommendedName>
        <fullName evidence="4">Xylulose kinase-1</fullName>
    </recommendedName>
</protein>
<evidence type="ECO:0008006" key="4">
    <source>
        <dbReference type="Google" id="ProtNLM"/>
    </source>
</evidence>
<evidence type="ECO:0000313" key="2">
    <source>
        <dbReference type="EMBL" id="GJT58471.1"/>
    </source>
</evidence>
<keyword evidence="3" id="KW-1185">Reference proteome</keyword>
<evidence type="ECO:0000256" key="1">
    <source>
        <dbReference type="SAM" id="MobiDB-lite"/>
    </source>
</evidence>
<dbReference type="Proteomes" id="UP001151760">
    <property type="component" value="Unassembled WGS sequence"/>
</dbReference>
<reference evidence="2" key="1">
    <citation type="journal article" date="2022" name="Int. J. Mol. Sci.">
        <title>Draft Genome of Tanacetum Coccineum: Genomic Comparison of Closely Related Tanacetum-Family Plants.</title>
        <authorList>
            <person name="Yamashiro T."/>
            <person name="Shiraishi A."/>
            <person name="Nakayama K."/>
            <person name="Satake H."/>
        </authorList>
    </citation>
    <scope>NUCLEOTIDE SEQUENCE</scope>
</reference>